<dbReference type="InterPro" id="IPR000835">
    <property type="entry name" value="HTH_MarR-typ"/>
</dbReference>
<evidence type="ECO:0000313" key="2">
    <source>
        <dbReference type="EMBL" id="CAB4557186.1"/>
    </source>
</evidence>
<dbReference type="InterPro" id="IPR036388">
    <property type="entry name" value="WH-like_DNA-bd_sf"/>
</dbReference>
<dbReference type="Pfam" id="PF01047">
    <property type="entry name" value="MarR"/>
    <property type="match status" value="1"/>
</dbReference>
<dbReference type="GO" id="GO:0006950">
    <property type="term" value="P:response to stress"/>
    <property type="evidence" value="ECO:0007669"/>
    <property type="project" value="TreeGrafter"/>
</dbReference>
<dbReference type="GO" id="GO:0003700">
    <property type="term" value="F:DNA-binding transcription factor activity"/>
    <property type="evidence" value="ECO:0007669"/>
    <property type="project" value="InterPro"/>
</dbReference>
<dbReference type="Gene3D" id="1.10.10.10">
    <property type="entry name" value="Winged helix-like DNA-binding domain superfamily/Winged helix DNA-binding domain"/>
    <property type="match status" value="1"/>
</dbReference>
<name>A0A6J6D1C4_9ZZZZ</name>
<dbReference type="SMART" id="SM00347">
    <property type="entry name" value="HTH_MARR"/>
    <property type="match status" value="1"/>
</dbReference>
<dbReference type="PANTHER" id="PTHR33164">
    <property type="entry name" value="TRANSCRIPTIONAL REGULATOR, MARR FAMILY"/>
    <property type="match status" value="1"/>
</dbReference>
<dbReference type="EMBL" id="CAEZSR010000045">
    <property type="protein sequence ID" value="CAB4557186.1"/>
    <property type="molecule type" value="Genomic_DNA"/>
</dbReference>
<dbReference type="PRINTS" id="PR00598">
    <property type="entry name" value="HTHMARR"/>
</dbReference>
<reference evidence="2" key="1">
    <citation type="submission" date="2020-05" db="EMBL/GenBank/DDBJ databases">
        <authorList>
            <person name="Chiriac C."/>
            <person name="Salcher M."/>
            <person name="Ghai R."/>
            <person name="Kavagutti S V."/>
        </authorList>
    </citation>
    <scope>NUCLEOTIDE SEQUENCE</scope>
</reference>
<dbReference type="PANTHER" id="PTHR33164:SF57">
    <property type="entry name" value="MARR-FAMILY TRANSCRIPTIONAL REGULATOR"/>
    <property type="match status" value="1"/>
</dbReference>
<protein>
    <submittedName>
        <fullName evidence="2">Unannotated protein</fullName>
    </submittedName>
</protein>
<proteinExistence type="predicted"/>
<feature type="domain" description="HTH marR-type" evidence="1">
    <location>
        <begin position="15"/>
        <end position="155"/>
    </location>
</feature>
<dbReference type="InterPro" id="IPR036390">
    <property type="entry name" value="WH_DNA-bd_sf"/>
</dbReference>
<gene>
    <name evidence="2" type="ORF">UFOPK1493_01489</name>
</gene>
<dbReference type="SUPFAM" id="SSF46785">
    <property type="entry name" value="Winged helix' DNA-binding domain"/>
    <property type="match status" value="1"/>
</dbReference>
<dbReference type="AlphaFoldDB" id="A0A6J6D1C4"/>
<sequence length="168" mass="18453">MSPPSEPVDLRDPEQLELAVRIGLAWIELRRGASMSALRDQVFGTGEDALEQGQMDTLDLLAQQPSWRMSELAEALRVDPSTATRAVQRLVKSGLASRGPGEDDGRVVMVAITPAGAARHAEVAERRGRLMAHLLGAYRPDERVLLAEMLERFIRSIDEFLASPDRPG</sequence>
<dbReference type="PROSITE" id="PS50995">
    <property type="entry name" value="HTH_MARR_2"/>
    <property type="match status" value="1"/>
</dbReference>
<evidence type="ECO:0000259" key="1">
    <source>
        <dbReference type="PROSITE" id="PS50995"/>
    </source>
</evidence>
<accession>A0A6J6D1C4</accession>
<dbReference type="InterPro" id="IPR039422">
    <property type="entry name" value="MarR/SlyA-like"/>
</dbReference>
<organism evidence="2">
    <name type="scientific">freshwater metagenome</name>
    <dbReference type="NCBI Taxonomy" id="449393"/>
    <lineage>
        <taxon>unclassified sequences</taxon>
        <taxon>metagenomes</taxon>
        <taxon>ecological metagenomes</taxon>
    </lineage>
</organism>